<sequence length="412" mass="46050">MRDAEVARMANETTACCIVGGGPAGAMLGLLLARAGIEVTVLEKHQDFLRDFRGDTIHPSTLDVLAELGLAERFLELPHRTTPGINMVTDTRDVLVADQRLLSGTYPYIAFVPQWDFLNLLAAEAAKYPHFHLKMGAEVHGLIREGDRARGVRYRDGEGEHELRAELTVAADGRDSVLRRPAGLVPQGFGAPMDDLWFRIPREESDPPDTFIRMGRQGLLIGICRDTYWQFAYVIPKGRYAELQAEGIESLRASIRALLPWMGDRPDKIEFSDARMLEVRVERLRRWYRPGLLFIGDAAHAMSPVGGFGINVAVQDAVATANLLAEPLRRGAVSTEHLAALQRRRLPPVIAIQSMQILLQNQLIAPTLHGTRESRPPRFLAVAEHVRPMRQLIARMIGYGPRPEHVRIPERV</sequence>
<comment type="caution">
    <text evidence="3">The sequence shown here is derived from an EMBL/GenBank/DDBJ whole genome shotgun (WGS) entry which is preliminary data.</text>
</comment>
<feature type="domain" description="FAD-binding" evidence="2">
    <location>
        <begin position="14"/>
        <end position="345"/>
    </location>
</feature>
<dbReference type="NCBIfam" id="NF004834">
    <property type="entry name" value="PRK06185.1-3"/>
    <property type="match status" value="1"/>
</dbReference>
<evidence type="ECO:0000313" key="3">
    <source>
        <dbReference type="EMBL" id="GAA0625858.1"/>
    </source>
</evidence>
<accession>A0ABP3SA10</accession>
<dbReference type="Gene3D" id="3.50.50.60">
    <property type="entry name" value="FAD/NAD(P)-binding domain"/>
    <property type="match status" value="2"/>
</dbReference>
<dbReference type="PANTHER" id="PTHR43476">
    <property type="entry name" value="3-(3-HYDROXY-PHENYL)PROPIONATE/3-HYDROXYCINNAMIC ACID HYDROXYLASE"/>
    <property type="match status" value="1"/>
</dbReference>
<evidence type="ECO:0000256" key="1">
    <source>
        <dbReference type="ARBA" id="ARBA00023002"/>
    </source>
</evidence>
<dbReference type="PRINTS" id="PR00420">
    <property type="entry name" value="RNGMNOXGNASE"/>
</dbReference>
<dbReference type="EMBL" id="BAAACA010000063">
    <property type="protein sequence ID" value="GAA0625858.1"/>
    <property type="molecule type" value="Genomic_DNA"/>
</dbReference>
<protein>
    <submittedName>
        <fullName evidence="3">FAD-dependent oxidoreductase</fullName>
    </submittedName>
</protein>
<reference evidence="4" key="1">
    <citation type="journal article" date="2019" name="Int. J. Syst. Evol. Microbiol.">
        <title>The Global Catalogue of Microorganisms (GCM) 10K type strain sequencing project: providing services to taxonomists for standard genome sequencing and annotation.</title>
        <authorList>
            <consortium name="The Broad Institute Genomics Platform"/>
            <consortium name="The Broad Institute Genome Sequencing Center for Infectious Disease"/>
            <person name="Wu L."/>
            <person name="Ma J."/>
        </authorList>
    </citation>
    <scope>NUCLEOTIDE SEQUENCE [LARGE SCALE GENOMIC DNA]</scope>
    <source>
        <strain evidence="4">JCM 5067</strain>
    </source>
</reference>
<dbReference type="SUPFAM" id="SSF51905">
    <property type="entry name" value="FAD/NAD(P)-binding domain"/>
    <property type="match status" value="1"/>
</dbReference>
<organism evidence="3 4">
    <name type="scientific">Streptomyces crystallinus</name>
    <dbReference type="NCBI Taxonomy" id="68191"/>
    <lineage>
        <taxon>Bacteria</taxon>
        <taxon>Bacillati</taxon>
        <taxon>Actinomycetota</taxon>
        <taxon>Actinomycetes</taxon>
        <taxon>Kitasatosporales</taxon>
        <taxon>Streptomycetaceae</taxon>
        <taxon>Streptomyces</taxon>
    </lineage>
</organism>
<dbReference type="InterPro" id="IPR036188">
    <property type="entry name" value="FAD/NAD-bd_sf"/>
</dbReference>
<gene>
    <name evidence="3" type="ORF">GCM10010394_65690</name>
</gene>
<keyword evidence="1" id="KW-0560">Oxidoreductase</keyword>
<keyword evidence="4" id="KW-1185">Reference proteome</keyword>
<evidence type="ECO:0000313" key="4">
    <source>
        <dbReference type="Proteomes" id="UP001500668"/>
    </source>
</evidence>
<dbReference type="PANTHER" id="PTHR43476:SF5">
    <property type="entry name" value="FAD-DEPENDENT MONOOXYGENASE"/>
    <property type="match status" value="1"/>
</dbReference>
<dbReference type="NCBIfam" id="NF004833">
    <property type="entry name" value="PRK06185.1-1"/>
    <property type="match status" value="1"/>
</dbReference>
<dbReference type="InterPro" id="IPR002938">
    <property type="entry name" value="FAD-bd"/>
</dbReference>
<dbReference type="Proteomes" id="UP001500668">
    <property type="component" value="Unassembled WGS sequence"/>
</dbReference>
<dbReference type="Pfam" id="PF01494">
    <property type="entry name" value="FAD_binding_3"/>
    <property type="match status" value="1"/>
</dbReference>
<dbReference type="InterPro" id="IPR050631">
    <property type="entry name" value="PheA/TfdB_FAD_monoxygenase"/>
</dbReference>
<name>A0ABP3SA10_9ACTN</name>
<proteinExistence type="predicted"/>
<evidence type="ECO:0000259" key="2">
    <source>
        <dbReference type="Pfam" id="PF01494"/>
    </source>
</evidence>